<feature type="non-terminal residue" evidence="1">
    <location>
        <position position="27"/>
    </location>
</feature>
<feature type="non-terminal residue" evidence="1">
    <location>
        <position position="1"/>
    </location>
</feature>
<dbReference type="AlphaFoldDB" id="A0A382GGQ0"/>
<proteinExistence type="predicted"/>
<name>A0A382GGQ0_9ZZZZ</name>
<sequence>VFFFVSGVMIQGTLHRLVLADVMGDEA</sequence>
<dbReference type="EMBL" id="UINC01055266">
    <property type="protein sequence ID" value="SVB73935.1"/>
    <property type="molecule type" value="Genomic_DNA"/>
</dbReference>
<accession>A0A382GGQ0</accession>
<protein>
    <submittedName>
        <fullName evidence="1">Uncharacterized protein</fullName>
    </submittedName>
</protein>
<evidence type="ECO:0000313" key="1">
    <source>
        <dbReference type="EMBL" id="SVB73935.1"/>
    </source>
</evidence>
<reference evidence="1" key="1">
    <citation type="submission" date="2018-05" db="EMBL/GenBank/DDBJ databases">
        <authorList>
            <person name="Lanie J.A."/>
            <person name="Ng W.-L."/>
            <person name="Kazmierczak K.M."/>
            <person name="Andrzejewski T.M."/>
            <person name="Davidsen T.M."/>
            <person name="Wayne K.J."/>
            <person name="Tettelin H."/>
            <person name="Glass J.I."/>
            <person name="Rusch D."/>
            <person name="Podicherti R."/>
            <person name="Tsui H.-C.T."/>
            <person name="Winkler M.E."/>
        </authorList>
    </citation>
    <scope>NUCLEOTIDE SEQUENCE</scope>
</reference>
<organism evidence="1">
    <name type="scientific">marine metagenome</name>
    <dbReference type="NCBI Taxonomy" id="408172"/>
    <lineage>
        <taxon>unclassified sequences</taxon>
        <taxon>metagenomes</taxon>
        <taxon>ecological metagenomes</taxon>
    </lineage>
</organism>
<gene>
    <name evidence="1" type="ORF">METZ01_LOCUS226789</name>
</gene>